<evidence type="ECO:0000256" key="1">
    <source>
        <dbReference type="SAM" id="MobiDB-lite"/>
    </source>
</evidence>
<gene>
    <name evidence="3" type="ORF">PIIN_08771</name>
</gene>
<dbReference type="Pfam" id="PF24016">
    <property type="entry name" value="DUF7330"/>
    <property type="match status" value="1"/>
</dbReference>
<organism evidence="3 4">
    <name type="scientific">Serendipita indica (strain DSM 11827)</name>
    <name type="common">Root endophyte fungus</name>
    <name type="synonym">Piriformospora indica</name>
    <dbReference type="NCBI Taxonomy" id="1109443"/>
    <lineage>
        <taxon>Eukaryota</taxon>
        <taxon>Fungi</taxon>
        <taxon>Dikarya</taxon>
        <taxon>Basidiomycota</taxon>
        <taxon>Agaricomycotina</taxon>
        <taxon>Agaricomycetes</taxon>
        <taxon>Sebacinales</taxon>
        <taxon>Serendipitaceae</taxon>
        <taxon>Serendipita</taxon>
    </lineage>
</organism>
<feature type="domain" description="DUF7330" evidence="2">
    <location>
        <begin position="65"/>
        <end position="230"/>
    </location>
</feature>
<dbReference type="Proteomes" id="UP000007148">
    <property type="component" value="Unassembled WGS sequence"/>
</dbReference>
<dbReference type="InParanoid" id="G4TU09"/>
<keyword evidence="4" id="KW-1185">Reference proteome</keyword>
<sequence length="351" mass="37722">MLVTDEKARQQPAEGTATDIVEPNEPQDAEPPPYDGPSTSAAPQGAPMPSTSITTSSSGGGARSNYIQIITPHKAISESFHIDVSRPLLPLSGPSRSEPEDFSTHDGSRPNLFVSSDYRSVNATCEISRSSPLDGNLQRAFIVAQSEHGNVTVGITRRDPGTSVHICAKSNIGNIIIRLPKDFVGPIKCRSNSIICASPQFRITPKVKEKITMYSIDEAAREAYAFIGDPIQMLAESPSPVPATPISPTATIASTTVESTAPAGFGYTKMPSGTEWAGDQIEIIATHGRVKICYALLEGEEKETDANELQTIVRHIKENGPIAALVKAIFRNVNKAVQNSKKEKEKEKETS</sequence>
<dbReference type="OrthoDB" id="2593559at2759"/>
<evidence type="ECO:0000313" key="3">
    <source>
        <dbReference type="EMBL" id="CCA74802.1"/>
    </source>
</evidence>
<dbReference type="EMBL" id="CAFZ01000357">
    <property type="protein sequence ID" value="CCA74802.1"/>
    <property type="molecule type" value="Genomic_DNA"/>
</dbReference>
<feature type="region of interest" description="Disordered" evidence="1">
    <location>
        <begin position="1"/>
        <end position="61"/>
    </location>
</feature>
<proteinExistence type="predicted"/>
<accession>G4TU09</accession>
<evidence type="ECO:0000313" key="4">
    <source>
        <dbReference type="Proteomes" id="UP000007148"/>
    </source>
</evidence>
<comment type="caution">
    <text evidence="3">The sequence shown here is derived from an EMBL/GenBank/DDBJ whole genome shotgun (WGS) entry which is preliminary data.</text>
</comment>
<name>G4TU09_SERID</name>
<reference evidence="3 4" key="1">
    <citation type="journal article" date="2011" name="PLoS Pathog.">
        <title>Endophytic Life Strategies Decoded by Genome and Transcriptome Analyses of the Mutualistic Root Symbiont Piriformospora indica.</title>
        <authorList>
            <person name="Zuccaro A."/>
            <person name="Lahrmann U."/>
            <person name="Guldener U."/>
            <person name="Langen G."/>
            <person name="Pfiffi S."/>
            <person name="Biedenkopf D."/>
            <person name="Wong P."/>
            <person name="Samans B."/>
            <person name="Grimm C."/>
            <person name="Basiewicz M."/>
            <person name="Murat C."/>
            <person name="Martin F."/>
            <person name="Kogel K.H."/>
        </authorList>
    </citation>
    <scope>NUCLEOTIDE SEQUENCE [LARGE SCALE GENOMIC DNA]</scope>
    <source>
        <strain evidence="3 4">DSM 11827</strain>
    </source>
</reference>
<protein>
    <recommendedName>
        <fullName evidence="2">DUF7330 domain-containing protein</fullName>
    </recommendedName>
</protein>
<evidence type="ECO:0000259" key="2">
    <source>
        <dbReference type="Pfam" id="PF24016"/>
    </source>
</evidence>
<dbReference type="STRING" id="1109443.G4TU09"/>
<dbReference type="AlphaFoldDB" id="G4TU09"/>
<dbReference type="InterPro" id="IPR055754">
    <property type="entry name" value="DUF7330"/>
</dbReference>
<dbReference type="HOGENOM" id="CLU_790142_0_0_1"/>